<proteinExistence type="predicted"/>
<dbReference type="AlphaFoldDB" id="A0AAQ2XME1"/>
<name>A0AAQ2XME1_9LACO</name>
<accession>A0AAQ2XME1</accession>
<sequence length="69" mass="7877">MIKPGFFAVSVFISLRPHQLDDLCSVISQNTGTKSDFSATFTQKLEEIACQNIVSFFEKRLDDVDWFVD</sequence>
<dbReference type="EMBL" id="CP117692">
    <property type="protein sequence ID" value="WDC82423.1"/>
    <property type="molecule type" value="Genomic_DNA"/>
</dbReference>
<organism evidence="1 2">
    <name type="scientific">Ligilactobacillus ruminis</name>
    <dbReference type="NCBI Taxonomy" id="1623"/>
    <lineage>
        <taxon>Bacteria</taxon>
        <taxon>Bacillati</taxon>
        <taxon>Bacillota</taxon>
        <taxon>Bacilli</taxon>
        <taxon>Lactobacillales</taxon>
        <taxon>Lactobacillaceae</taxon>
        <taxon>Ligilactobacillus</taxon>
    </lineage>
</organism>
<evidence type="ECO:0000313" key="2">
    <source>
        <dbReference type="Proteomes" id="UP001222683"/>
    </source>
</evidence>
<evidence type="ECO:0000313" key="1">
    <source>
        <dbReference type="EMBL" id="WDC82423.1"/>
    </source>
</evidence>
<reference evidence="1" key="1">
    <citation type="submission" date="2023-02" db="EMBL/GenBank/DDBJ databases">
        <title>Complete genome sequence of Lactobacillus ruminis CACC888 isolated from Pig feces.</title>
        <authorList>
            <person name="Park S."/>
            <person name="Park M.A."/>
            <person name="Kim D.-H."/>
            <person name="Kim Y."/>
        </authorList>
    </citation>
    <scope>NUCLEOTIDE SEQUENCE</scope>
    <source>
        <strain evidence="1">CACC888</strain>
    </source>
</reference>
<gene>
    <name evidence="1" type="ORF">PSR59_01945</name>
</gene>
<dbReference type="Proteomes" id="UP001222683">
    <property type="component" value="Chromosome"/>
</dbReference>
<dbReference type="RefSeq" id="WP_273745231.1">
    <property type="nucleotide sequence ID" value="NZ_CP117692.1"/>
</dbReference>
<protein>
    <submittedName>
        <fullName evidence="1">Uncharacterized protein</fullName>
    </submittedName>
</protein>